<dbReference type="Proteomes" id="UP000245820">
    <property type="component" value="Chromosome"/>
</dbReference>
<reference evidence="1 2" key="1">
    <citation type="submission" date="2018-05" db="EMBL/GenBank/DDBJ databases">
        <title>Complete genome sequence of Massilia oculi sp. nov. CCUG 43427T (=DSM 26321T), the type strain of M. oculi, and comparison with genome sequences of other Massilia strains.</title>
        <authorList>
            <person name="Zhu B."/>
        </authorList>
    </citation>
    <scope>NUCLEOTIDE SEQUENCE [LARGE SCALE GENOMIC DNA]</scope>
    <source>
        <strain evidence="1 2">CCUG 43427</strain>
    </source>
</reference>
<sequence>MVCASDVRCWNDLGPGGGASLQAHLGSACIAIARKGVDALGMTSLTARFGARSLVALYRNAE</sequence>
<dbReference type="EMBL" id="CP029343">
    <property type="protein sequence ID" value="AWL06970.1"/>
    <property type="molecule type" value="Genomic_DNA"/>
</dbReference>
<dbReference type="AlphaFoldDB" id="A0A2S2DNL5"/>
<organism evidence="1 2">
    <name type="scientific">Massilia oculi</name>
    <dbReference type="NCBI Taxonomy" id="945844"/>
    <lineage>
        <taxon>Bacteria</taxon>
        <taxon>Pseudomonadati</taxon>
        <taxon>Pseudomonadota</taxon>
        <taxon>Betaproteobacteria</taxon>
        <taxon>Burkholderiales</taxon>
        <taxon>Oxalobacteraceae</taxon>
        <taxon>Telluria group</taxon>
        <taxon>Massilia</taxon>
    </lineage>
</organism>
<gene>
    <name evidence="1" type="ORF">DIR46_22760</name>
</gene>
<keyword evidence="2" id="KW-1185">Reference proteome</keyword>
<evidence type="ECO:0000313" key="2">
    <source>
        <dbReference type="Proteomes" id="UP000245820"/>
    </source>
</evidence>
<protein>
    <submittedName>
        <fullName evidence="1">Uncharacterized protein</fullName>
    </submittedName>
</protein>
<evidence type="ECO:0000313" key="1">
    <source>
        <dbReference type="EMBL" id="AWL06970.1"/>
    </source>
</evidence>
<name>A0A2S2DNL5_9BURK</name>
<proteinExistence type="predicted"/>
<dbReference type="RefSeq" id="WP_109347266.1">
    <property type="nucleotide sequence ID" value="NZ_CP029343.1"/>
</dbReference>
<dbReference type="KEGG" id="mtim:DIR46_22760"/>
<accession>A0A2S2DNL5</accession>